<evidence type="ECO:0000259" key="3">
    <source>
        <dbReference type="Pfam" id="PF07261"/>
    </source>
</evidence>
<feature type="compositionally biased region" description="Polar residues" evidence="2">
    <location>
        <begin position="400"/>
        <end position="415"/>
    </location>
</feature>
<feature type="domain" description="DnaB/C C-terminal" evidence="3">
    <location>
        <begin position="325"/>
        <end position="388"/>
    </location>
</feature>
<keyword evidence="5" id="KW-0547">Nucleotide-binding</keyword>
<proteinExistence type="inferred from homology"/>
<feature type="region of interest" description="Disordered" evidence="2">
    <location>
        <begin position="400"/>
        <end position="438"/>
    </location>
</feature>
<keyword evidence="5" id="KW-0347">Helicase</keyword>
<dbReference type="Pfam" id="PF07261">
    <property type="entry name" value="DnaB_2"/>
    <property type="match status" value="1"/>
</dbReference>
<dbReference type="GO" id="GO:0004386">
    <property type="term" value="F:helicase activity"/>
    <property type="evidence" value="ECO:0007669"/>
    <property type="project" value="UniProtKB-KW"/>
</dbReference>
<keyword evidence="5" id="KW-0067">ATP-binding</keyword>
<dbReference type="Pfam" id="PF25888">
    <property type="entry name" value="WHD_DnaB"/>
    <property type="match status" value="1"/>
</dbReference>
<evidence type="ECO:0000313" key="5">
    <source>
        <dbReference type="EMBL" id="PTG15096.1"/>
    </source>
</evidence>
<dbReference type="InterPro" id="IPR058660">
    <property type="entry name" value="WHD_DnaB"/>
</dbReference>
<evidence type="ECO:0000313" key="6">
    <source>
        <dbReference type="Proteomes" id="UP000242704"/>
    </source>
</evidence>
<comment type="similarity">
    <text evidence="1">Belongs to the DnaB/DnaD family.</text>
</comment>
<reference evidence="5 6" key="1">
    <citation type="journal article" date="2016" name="Front. Microbiol.">
        <title>Comprehensive Phylogenetic Analysis of Bovine Non-aureus Staphylococci Species Based on Whole-Genome Sequencing.</title>
        <authorList>
            <person name="Naushad S."/>
            <person name="Barkema H.W."/>
            <person name="Luby C."/>
            <person name="Condas L.A."/>
            <person name="Nobrega D.B."/>
            <person name="Carson D.A."/>
            <person name="De Buck J."/>
        </authorList>
    </citation>
    <scope>NUCLEOTIDE SEQUENCE [LARGE SCALE GENOMIC DNA]</scope>
    <source>
        <strain evidence="5 6">SNUC 505</strain>
    </source>
</reference>
<feature type="compositionally biased region" description="Basic and acidic residues" evidence="2">
    <location>
        <begin position="416"/>
        <end position="438"/>
    </location>
</feature>
<keyword evidence="5" id="KW-0378">Hydrolase</keyword>
<dbReference type="AlphaFoldDB" id="A0AAE5W7Z0"/>
<dbReference type="RefSeq" id="WP_107360575.1">
    <property type="nucleotide sequence ID" value="NZ_JAHSUP010000001.1"/>
</dbReference>
<dbReference type="Proteomes" id="UP000242704">
    <property type="component" value="Unassembled WGS sequence"/>
</dbReference>
<name>A0AAE5W7Z0_STACR</name>
<feature type="domain" description="Replicative helicase loading/DNA remodeling protein DnaB N-terminal winged helix" evidence="4">
    <location>
        <begin position="20"/>
        <end position="266"/>
    </location>
</feature>
<comment type="caution">
    <text evidence="5">The sequence shown here is derived from an EMBL/GenBank/DDBJ whole genome shotgun (WGS) entry which is preliminary data.</text>
</comment>
<evidence type="ECO:0000256" key="1">
    <source>
        <dbReference type="ARBA" id="ARBA00093462"/>
    </source>
</evidence>
<evidence type="ECO:0000256" key="2">
    <source>
        <dbReference type="SAM" id="MobiDB-lite"/>
    </source>
</evidence>
<dbReference type="EMBL" id="PZBZ01000021">
    <property type="protein sequence ID" value="PTG15096.1"/>
    <property type="molecule type" value="Genomic_DNA"/>
</dbReference>
<protein>
    <submittedName>
        <fullName evidence="5">Helicase DnaB</fullName>
    </submittedName>
</protein>
<organism evidence="5 6">
    <name type="scientific">Staphylococcus chromogenes</name>
    <name type="common">Staphylococcus hyicus subsp. chromogenes</name>
    <dbReference type="NCBI Taxonomy" id="46126"/>
    <lineage>
        <taxon>Bacteria</taxon>
        <taxon>Bacillati</taxon>
        <taxon>Bacillota</taxon>
        <taxon>Bacilli</taxon>
        <taxon>Bacillales</taxon>
        <taxon>Staphylococcaceae</taxon>
        <taxon>Staphylococcus</taxon>
    </lineage>
</organism>
<accession>A0AAE5W7Z0</accession>
<evidence type="ECO:0000259" key="4">
    <source>
        <dbReference type="Pfam" id="PF25888"/>
    </source>
</evidence>
<gene>
    <name evidence="5" type="ORF">BU653_05090</name>
</gene>
<sequence length="461" mass="53655">MKISGVNKMVSMFDSQLNAHDGFKVIRPFHYHRLHQEVLNRLFIPLIGAEAVSYYLYLEQFHQQPLESNLTHYTVMSELKINLLKFRKNLDLLEGIGLLKTYVRHSQQTTEFIYELVPPPSPSGFFNDPMLSIYFYQVVGQARYHEIKRFFIPQQKDLTGYTEVTKKFTDVFKVPQQSNHLRDQKLIESRYEGVDLSDVTFDFDLLKDMLQTHYVSDEVISEPNKTTIIQLATLYRLSPDVMKTVILKSLNSDQSISISTLRKTAQEYYLIENQQELPSLTESNTDHSQNEDENIEAVEVTNWEEWYEVMDNTSPIVMLTSWGGSEPTPQQKAMIEDLLNREQLSFGAINVLLQYVMLSKDQNLPKNYVLSVASSWKKNGVTDAKSAHALAEKIKEKQSRSYSNYKSQRPQVQLQSKEKTPRWLTHPDEFKLQDEDQESLQKDKDAFLNKLKNKKRAGEKE</sequence>
<dbReference type="InterPro" id="IPR006343">
    <property type="entry name" value="DnaB/C_C"/>
</dbReference>